<evidence type="ECO:0000313" key="3">
    <source>
        <dbReference type="Proteomes" id="UP001494588"/>
    </source>
</evidence>
<dbReference type="InterPro" id="IPR025166">
    <property type="entry name" value="Integrase_DNA_bind_dom"/>
</dbReference>
<reference evidence="2 3" key="1">
    <citation type="submission" date="2024-01" db="EMBL/GenBank/DDBJ databases">
        <title>The diversity of rhizobia nodulating Mimosa spp. in eleven states of Brazil covering several biomes is determined by host plant, location, and edaphic factors.</title>
        <authorList>
            <person name="Rouws L."/>
            <person name="Barauna A."/>
            <person name="Beukes C."/>
            <person name="De Faria S.M."/>
            <person name="Gross E."/>
            <person name="Dos Reis Junior F.B."/>
            <person name="Simon M."/>
            <person name="Maluk M."/>
            <person name="Odee D.W."/>
            <person name="Kenicer G."/>
            <person name="Young J.P.W."/>
            <person name="Reis V.M."/>
            <person name="Zilli J."/>
            <person name="James E.K."/>
        </authorList>
    </citation>
    <scope>NUCLEOTIDE SEQUENCE [LARGE SCALE GENOMIC DNA]</scope>
    <source>
        <strain evidence="2 3">JPY77</strain>
    </source>
</reference>
<dbReference type="EMBL" id="JAZHGC010000005">
    <property type="protein sequence ID" value="MEM5285678.1"/>
    <property type="molecule type" value="Genomic_DNA"/>
</dbReference>
<gene>
    <name evidence="2" type="ORF">V4C55_08155</name>
</gene>
<keyword evidence="3" id="KW-1185">Reference proteome</keyword>
<sequence>MAALVNTVRAIEALRAAPKVRYYKVASNLRLRVGTNGAKSFNVRFRVNGQNQEKTIGPYGRQTGQWTLHAALAEAAKVAAAARGNIDIIEAERHERIQREGATLAQVFEVWFNEAIAEKRGRRGRKDGGAILRRRARSHTDRAWDQAFAVAHAEHGTGNSRTQSRRASVASGWDAAFACARRARTDRT</sequence>
<proteinExistence type="predicted"/>
<organism evidence="2 3">
    <name type="scientific">Paraburkholderia sabiae</name>
    <dbReference type="NCBI Taxonomy" id="273251"/>
    <lineage>
        <taxon>Bacteria</taxon>
        <taxon>Pseudomonadati</taxon>
        <taxon>Pseudomonadota</taxon>
        <taxon>Betaproteobacteria</taxon>
        <taxon>Burkholderiales</taxon>
        <taxon>Burkholderiaceae</taxon>
        <taxon>Paraburkholderia</taxon>
    </lineage>
</organism>
<keyword evidence="2" id="KW-0238">DNA-binding</keyword>
<dbReference type="RefSeq" id="WP_201649976.1">
    <property type="nucleotide sequence ID" value="NZ_CAJHCS010000006.1"/>
</dbReference>
<dbReference type="Gene3D" id="3.30.160.390">
    <property type="entry name" value="Integrase, DNA-binding domain"/>
    <property type="match status" value="1"/>
</dbReference>
<dbReference type="GO" id="GO:0003677">
    <property type="term" value="F:DNA binding"/>
    <property type="evidence" value="ECO:0007669"/>
    <property type="project" value="UniProtKB-KW"/>
</dbReference>
<accession>A0ABU9Q8I5</accession>
<dbReference type="InterPro" id="IPR038488">
    <property type="entry name" value="Integrase_DNA-bd_sf"/>
</dbReference>
<dbReference type="Pfam" id="PF13356">
    <property type="entry name" value="Arm-DNA-bind_3"/>
    <property type="match status" value="1"/>
</dbReference>
<protein>
    <submittedName>
        <fullName evidence="2">Arm DNA-binding domain-containing protein</fullName>
    </submittedName>
</protein>
<evidence type="ECO:0000313" key="2">
    <source>
        <dbReference type="EMBL" id="MEM5285678.1"/>
    </source>
</evidence>
<evidence type="ECO:0000259" key="1">
    <source>
        <dbReference type="Pfam" id="PF13356"/>
    </source>
</evidence>
<name>A0ABU9Q8I5_9BURK</name>
<dbReference type="Proteomes" id="UP001494588">
    <property type="component" value="Unassembled WGS sequence"/>
</dbReference>
<comment type="caution">
    <text evidence="2">The sequence shown here is derived from an EMBL/GenBank/DDBJ whole genome shotgun (WGS) entry which is preliminary data.</text>
</comment>
<feature type="domain" description="Integrase DNA-binding" evidence="1">
    <location>
        <begin position="7"/>
        <end position="94"/>
    </location>
</feature>